<name>A0A5N5SL56_9CRUS</name>
<dbReference type="Pfam" id="PF00560">
    <property type="entry name" value="LRR_1"/>
    <property type="match status" value="1"/>
</dbReference>
<dbReference type="SMART" id="SM00369">
    <property type="entry name" value="LRR_TYP"/>
    <property type="match status" value="16"/>
</dbReference>
<dbReference type="Proteomes" id="UP000326759">
    <property type="component" value="Unassembled WGS sequence"/>
</dbReference>
<feature type="transmembrane region" description="Helical" evidence="3">
    <location>
        <begin position="973"/>
        <end position="997"/>
    </location>
</feature>
<dbReference type="AlphaFoldDB" id="A0A5N5SL56"/>
<accession>A0A5N5SL56</accession>
<evidence type="ECO:0000313" key="6">
    <source>
        <dbReference type="Proteomes" id="UP000326759"/>
    </source>
</evidence>
<keyword evidence="4" id="KW-0732">Signal</keyword>
<keyword evidence="3" id="KW-0812">Transmembrane</keyword>
<dbReference type="SMART" id="SM00364">
    <property type="entry name" value="LRR_BAC"/>
    <property type="match status" value="9"/>
</dbReference>
<keyword evidence="5" id="KW-0675">Receptor</keyword>
<proteinExistence type="predicted"/>
<dbReference type="SMART" id="SM00365">
    <property type="entry name" value="LRR_SD22"/>
    <property type="match status" value="6"/>
</dbReference>
<evidence type="ECO:0000256" key="4">
    <source>
        <dbReference type="SAM" id="SignalP"/>
    </source>
</evidence>
<dbReference type="SUPFAM" id="SSF52058">
    <property type="entry name" value="L domain-like"/>
    <property type="match status" value="4"/>
</dbReference>
<sequence>MVMCVLWSLILLLLSVGTSGVRPPECTWSEESSSVTPSAKEGIRALCHVRTLTPSILDQDTGNSSLSALNRVAYITALTLKCARQVVFQSEVKAAMFVSFPRLEDLTLLNCKVTNLPDHFLSGLPDLRRLTIRAHHEDWPGASLKLEHYALSDLPRLEVLNLSYNNIWGLPAGNLCHLPSLTTLNLTYNSLHDLGDLRLGASGGCSHPILHLHLDYNEINEVRERGLGRCDNNQISHLADSSFEGLFELRHLDLSTNNLVALPQTAFKDLIQLRDLSLANNSLTGLPPNLKNQLDFSSSNGQPFIGLIRLVILDFSFNELSYIGPNTFKDLYSLQVLYLSHNKISYLEDNTFTALANLHTLQLSNNKLSVLTSSGFRGLSVLTFLTLDKNNLFEIHSSAFDNCSSLQQINLSGNKLTDIPRAISKTSLLKHFDISRNKLHTIGSKNFKGLVHLQKLYLNHNLLVNVTGQAFEDLKSLKVLDLSNNLIPHLPNGTLSTMSYLNGLNISNNRIDSLYGIAVGLHNMSWMNVSHNNLEWFDYAVVPPTLVWIDISYNNLDKIGNHYKLEDKLNLKKVFASHNNITEINASSVPDKIEEIYLDHNYIDYVASNTFKDKEQISIINLSYNKLSLLGDSSVRLQLKPYTSAPTPLLYLNGNMLECDCGAEWLLKSASEGAEQPVIGNSILPRLGDVTNVKCKLPGIWDNVIVPVVTVEPHQFLCTYRRHCFPVCHCCEFDACDCEQTCPRNCTCYHDHTWTHNIVDCGEGGWSMMPSGVPMDVTEAFMDGNNIGALTSHALIGRKNLKSLYLNNSQITAIQNRTFNGLNSLLTLRLSGNLLEKLHGYEFVHLHNLLELHLDYNKLSYLGNITFSPLRSLEVLKLDHNRLTSFPVWNLALNPFLIEVSLNNNPWSCECSFMANMRAWLEANRIKSVNGKLITCFHNRSGEEGGAILSESPVRCDHYVANNNINDLIVDDYVMLITISISIVLLIICGTFIAVAYRRRLKLWAVTRYGKRLFEKSSSYVEDREKLFDAFICHSAKDSAW</sequence>
<keyword evidence="2" id="KW-0677">Repeat</keyword>
<feature type="signal peptide" evidence="4">
    <location>
        <begin position="1"/>
        <end position="20"/>
    </location>
</feature>
<feature type="non-terminal residue" evidence="5">
    <location>
        <position position="1041"/>
    </location>
</feature>
<dbReference type="InterPro" id="IPR032675">
    <property type="entry name" value="LRR_dom_sf"/>
</dbReference>
<evidence type="ECO:0000313" key="5">
    <source>
        <dbReference type="EMBL" id="KAB7494824.1"/>
    </source>
</evidence>
<evidence type="ECO:0000256" key="2">
    <source>
        <dbReference type="ARBA" id="ARBA00022737"/>
    </source>
</evidence>
<gene>
    <name evidence="5" type="primary">Toll-7</name>
    <name evidence="5" type="ORF">Anas_07210</name>
</gene>
<dbReference type="InterPro" id="IPR001611">
    <property type="entry name" value="Leu-rich_rpt"/>
</dbReference>
<dbReference type="Gene3D" id="3.80.10.10">
    <property type="entry name" value="Ribonuclease Inhibitor"/>
    <property type="match status" value="6"/>
</dbReference>
<dbReference type="Pfam" id="PF13855">
    <property type="entry name" value="LRR_8"/>
    <property type="match status" value="5"/>
</dbReference>
<keyword evidence="3" id="KW-1133">Transmembrane helix</keyword>
<dbReference type="FunFam" id="3.80.10.10:FF:001164">
    <property type="entry name" value="GH01279p"/>
    <property type="match status" value="1"/>
</dbReference>
<dbReference type="InterPro" id="IPR003591">
    <property type="entry name" value="Leu-rich_rpt_typical-subtyp"/>
</dbReference>
<feature type="chain" id="PRO_5024361312" evidence="4">
    <location>
        <begin position="21"/>
        <end position="1041"/>
    </location>
</feature>
<dbReference type="OrthoDB" id="2015831at2759"/>
<reference evidence="5 6" key="1">
    <citation type="journal article" date="2019" name="PLoS Biol.">
        <title>Sex chromosomes control vertical transmission of feminizing Wolbachia symbionts in an isopod.</title>
        <authorList>
            <person name="Becking T."/>
            <person name="Chebbi M.A."/>
            <person name="Giraud I."/>
            <person name="Moumen B."/>
            <person name="Laverre T."/>
            <person name="Caubet Y."/>
            <person name="Peccoud J."/>
            <person name="Gilbert C."/>
            <person name="Cordaux R."/>
        </authorList>
    </citation>
    <scope>NUCLEOTIDE SEQUENCE [LARGE SCALE GENOMIC DNA]</scope>
    <source>
        <strain evidence="5">ANa2</strain>
        <tissue evidence="5">Whole body excluding digestive tract and cuticle</tissue>
    </source>
</reference>
<keyword evidence="6" id="KW-1185">Reference proteome</keyword>
<dbReference type="InterPro" id="IPR050333">
    <property type="entry name" value="SLRP"/>
</dbReference>
<evidence type="ECO:0000256" key="1">
    <source>
        <dbReference type="ARBA" id="ARBA00022614"/>
    </source>
</evidence>
<dbReference type="EMBL" id="SEYY01023506">
    <property type="protein sequence ID" value="KAB7494824.1"/>
    <property type="molecule type" value="Genomic_DNA"/>
</dbReference>
<organism evidence="5 6">
    <name type="scientific">Armadillidium nasatum</name>
    <dbReference type="NCBI Taxonomy" id="96803"/>
    <lineage>
        <taxon>Eukaryota</taxon>
        <taxon>Metazoa</taxon>
        <taxon>Ecdysozoa</taxon>
        <taxon>Arthropoda</taxon>
        <taxon>Crustacea</taxon>
        <taxon>Multicrustacea</taxon>
        <taxon>Malacostraca</taxon>
        <taxon>Eumalacostraca</taxon>
        <taxon>Peracarida</taxon>
        <taxon>Isopoda</taxon>
        <taxon>Oniscidea</taxon>
        <taxon>Crinocheta</taxon>
        <taxon>Armadillidiidae</taxon>
        <taxon>Armadillidium</taxon>
    </lineage>
</organism>
<comment type="caution">
    <text evidence="5">The sequence shown here is derived from an EMBL/GenBank/DDBJ whole genome shotgun (WGS) entry which is preliminary data.</text>
</comment>
<dbReference type="PROSITE" id="PS51450">
    <property type="entry name" value="LRR"/>
    <property type="match status" value="7"/>
</dbReference>
<dbReference type="PANTHER" id="PTHR45712:SF22">
    <property type="entry name" value="INSULIN-LIKE GROWTH FACTOR-BINDING PROTEIN COMPLEX ACID LABILE SUBUNIT"/>
    <property type="match status" value="1"/>
</dbReference>
<keyword evidence="1" id="KW-0433">Leucine-rich repeat</keyword>
<keyword evidence="3" id="KW-0472">Membrane</keyword>
<dbReference type="PANTHER" id="PTHR45712">
    <property type="entry name" value="AGAP008170-PA"/>
    <property type="match status" value="1"/>
</dbReference>
<protein>
    <submittedName>
        <fullName evidence="5">Toll-like receptor 7</fullName>
    </submittedName>
</protein>
<evidence type="ECO:0000256" key="3">
    <source>
        <dbReference type="SAM" id="Phobius"/>
    </source>
</evidence>